<evidence type="ECO:0000313" key="5">
    <source>
        <dbReference type="Proteomes" id="UP001642405"/>
    </source>
</evidence>
<gene>
    <name evidence="4" type="ORF">SCUCBS95973_007450</name>
</gene>
<comment type="similarity">
    <text evidence="1">Belongs to the short-chain dehydrogenases/reductases (SDR) family.</text>
</comment>
<name>A0ABP0CE19_9PEZI</name>
<keyword evidence="5" id="KW-1185">Reference proteome</keyword>
<evidence type="ECO:0000256" key="2">
    <source>
        <dbReference type="ARBA" id="ARBA00022857"/>
    </source>
</evidence>
<comment type="caution">
    <text evidence="4">The sequence shown here is derived from an EMBL/GenBank/DDBJ whole genome shotgun (WGS) entry which is preliminary data.</text>
</comment>
<dbReference type="Pfam" id="PF00106">
    <property type="entry name" value="adh_short"/>
    <property type="match status" value="1"/>
</dbReference>
<proteinExistence type="inferred from homology"/>
<dbReference type="PROSITE" id="PS00061">
    <property type="entry name" value="ADH_SHORT"/>
    <property type="match status" value="1"/>
</dbReference>
<reference evidence="4 5" key="1">
    <citation type="submission" date="2024-01" db="EMBL/GenBank/DDBJ databases">
        <authorList>
            <person name="Allen C."/>
            <person name="Tagirdzhanova G."/>
        </authorList>
    </citation>
    <scope>NUCLEOTIDE SEQUENCE [LARGE SCALE GENOMIC DNA]</scope>
</reference>
<dbReference type="InterPro" id="IPR002347">
    <property type="entry name" value="SDR_fam"/>
</dbReference>
<protein>
    <submittedName>
        <fullName evidence="4">Uncharacterized protein</fullName>
    </submittedName>
</protein>
<dbReference type="InterPro" id="IPR036291">
    <property type="entry name" value="NAD(P)-bd_dom_sf"/>
</dbReference>
<dbReference type="SUPFAM" id="SSF51735">
    <property type="entry name" value="NAD(P)-binding Rossmann-fold domains"/>
    <property type="match status" value="1"/>
</dbReference>
<dbReference type="Gene3D" id="3.40.50.720">
    <property type="entry name" value="NAD(P)-binding Rossmann-like Domain"/>
    <property type="match status" value="1"/>
</dbReference>
<dbReference type="PRINTS" id="PR00081">
    <property type="entry name" value="GDHRDH"/>
</dbReference>
<evidence type="ECO:0000256" key="1">
    <source>
        <dbReference type="ARBA" id="ARBA00006484"/>
    </source>
</evidence>
<evidence type="ECO:0000256" key="3">
    <source>
        <dbReference type="ARBA" id="ARBA00023002"/>
    </source>
</evidence>
<dbReference type="PANTHER" id="PTHR44229:SF4">
    <property type="entry name" value="15-HYDROXYPROSTAGLANDIN DEHYDROGENASE [NAD(+)]"/>
    <property type="match status" value="1"/>
</dbReference>
<dbReference type="EMBL" id="CAWUHB010000051">
    <property type="protein sequence ID" value="CAK7230073.1"/>
    <property type="molecule type" value="Genomic_DNA"/>
</dbReference>
<accession>A0ABP0CE19</accession>
<evidence type="ECO:0000313" key="4">
    <source>
        <dbReference type="EMBL" id="CAK7230073.1"/>
    </source>
</evidence>
<sequence length="311" mass="32895">MAEVVFSQQTLATLEGKVVVLTGGAQGVGAATVRMACEAGAHVFFGDWADDKGRDVEAALKKTSAGGKGSANFQKVDVREYASQLALFDAAYRAHGRVDVAISCAAVGEPAGFFEPASLDLQSIREEPRALTANLDINVTSVLLFSRIALAYITASKSSSSSSSSSFSPSIVLVSSIAGITEAPGLFAYSTAKHGVIGLMRALRPVAPLRYGVRVNAICPWATDTQLLAGVKDRWVAEKLPLNQPVDVAQMILQCAADPSLNGKSVFVAGGRGYDTEEGYDKTQGQWMGEKLAEEWNRGQRVLGMGDGWTD</sequence>
<organism evidence="4 5">
    <name type="scientific">Sporothrix curviconia</name>
    <dbReference type="NCBI Taxonomy" id="1260050"/>
    <lineage>
        <taxon>Eukaryota</taxon>
        <taxon>Fungi</taxon>
        <taxon>Dikarya</taxon>
        <taxon>Ascomycota</taxon>
        <taxon>Pezizomycotina</taxon>
        <taxon>Sordariomycetes</taxon>
        <taxon>Sordariomycetidae</taxon>
        <taxon>Ophiostomatales</taxon>
        <taxon>Ophiostomataceae</taxon>
        <taxon>Sporothrix</taxon>
    </lineage>
</organism>
<keyword evidence="2" id="KW-0521">NADP</keyword>
<dbReference type="PANTHER" id="PTHR44229">
    <property type="entry name" value="15-HYDROXYPROSTAGLANDIN DEHYDROGENASE [NAD(+)]"/>
    <property type="match status" value="1"/>
</dbReference>
<keyword evidence="3" id="KW-0560">Oxidoreductase</keyword>
<dbReference type="Proteomes" id="UP001642405">
    <property type="component" value="Unassembled WGS sequence"/>
</dbReference>
<dbReference type="InterPro" id="IPR020904">
    <property type="entry name" value="Sc_DH/Rdtase_CS"/>
</dbReference>